<evidence type="ECO:0008006" key="3">
    <source>
        <dbReference type="Google" id="ProtNLM"/>
    </source>
</evidence>
<dbReference type="EMBL" id="CP027231">
    <property type="protein sequence ID" value="AVM52887.1"/>
    <property type="molecule type" value="Genomic_DNA"/>
</dbReference>
<dbReference type="Gene3D" id="3.40.50.2300">
    <property type="match status" value="2"/>
</dbReference>
<sequence length="337" mass="37168">MFVSCNNNEFEPEIVESQQSAVTLLVSPNGLGDNGYNDVAAKGIFAFMEESGVPVKLLQPGDMAEAETMYRQWLSHNASADSVVLVAGNSAYEELLKRIPPTLIGRGSRVLLLESNERIEGVSTVMVNRYGAAYLAGAMSKEFDAFILAAAPGFSTLEDAIAGFRAGHSAHSSGNRQLTLQYLADGEEGFAMPDSAYHTIYRRAEQNWDYDEMIFPLLGGSGTGITKFLNGDDLTQALSIGMDVDQAGQSTRIPFSMVIRIGDIIKSYLDDWIIGKEWPSARRIGLSEGATDIVITPNFVDNVNIWDGRYEDNDAFLKLYNTYYKEAERKEAEYEQK</sequence>
<name>A0ABN5IJB1_9BACE</name>
<keyword evidence="2" id="KW-1185">Reference proteome</keyword>
<organism evidence="1 2">
    <name type="scientific">Bacteroides zoogleoformans</name>
    <dbReference type="NCBI Taxonomy" id="28119"/>
    <lineage>
        <taxon>Bacteria</taxon>
        <taxon>Pseudomonadati</taxon>
        <taxon>Bacteroidota</taxon>
        <taxon>Bacteroidia</taxon>
        <taxon>Bacteroidales</taxon>
        <taxon>Bacteroidaceae</taxon>
        <taxon>Bacteroides</taxon>
    </lineage>
</organism>
<gene>
    <name evidence="1" type="ORF">C4H11_08005</name>
</gene>
<evidence type="ECO:0000313" key="2">
    <source>
        <dbReference type="Proteomes" id="UP000238304"/>
    </source>
</evidence>
<reference evidence="1 2" key="1">
    <citation type="submission" date="2018-02" db="EMBL/GenBank/DDBJ databases">
        <authorList>
            <person name="Holder M.E."/>
            <person name="Ajami N.J."/>
            <person name="Petrosino J.F."/>
        </authorList>
    </citation>
    <scope>NUCLEOTIDE SEQUENCE [LARGE SCALE GENOMIC DNA]</scope>
    <source>
        <strain evidence="1 2">ATCC 33285</strain>
    </source>
</reference>
<proteinExistence type="predicted"/>
<dbReference type="Proteomes" id="UP000238304">
    <property type="component" value="Chromosome"/>
</dbReference>
<evidence type="ECO:0000313" key="1">
    <source>
        <dbReference type="EMBL" id="AVM52887.1"/>
    </source>
</evidence>
<accession>A0ABN5IJB1</accession>
<protein>
    <recommendedName>
        <fullName evidence="3">Basic membrane lipoprotein Med (Substrate-binding protein (PBP1-ABC) superfamily)</fullName>
    </recommendedName>
</protein>